<accession>A0A1I8FAI0</accession>
<feature type="region of interest" description="Disordered" evidence="2">
    <location>
        <begin position="1"/>
        <end position="55"/>
    </location>
</feature>
<evidence type="ECO:0000256" key="2">
    <source>
        <dbReference type="SAM" id="MobiDB-lite"/>
    </source>
</evidence>
<evidence type="ECO:0000313" key="4">
    <source>
        <dbReference type="WBParaSite" id="maker-unitig_27043-snap-gene-0.1-mRNA-1"/>
    </source>
</evidence>
<evidence type="ECO:0000256" key="1">
    <source>
        <dbReference type="SAM" id="Coils"/>
    </source>
</evidence>
<dbReference type="Proteomes" id="UP000095280">
    <property type="component" value="Unplaced"/>
</dbReference>
<feature type="compositionally biased region" description="Gly residues" evidence="2">
    <location>
        <begin position="281"/>
        <end position="291"/>
    </location>
</feature>
<protein>
    <submittedName>
        <fullName evidence="4">ING domain-containing protein</fullName>
    </submittedName>
</protein>
<feature type="coiled-coil region" evidence="1">
    <location>
        <begin position="193"/>
        <end position="252"/>
    </location>
</feature>
<sequence length="302" mass="32950">PLPKNGNHHGVGPESEAKRHKLLNNSRRCQLRTASPPGQFVRFLPNGLTSRHNSRKSRAATAAAAAKKFQKTKRSHRRCSVPTARRSRSRRPQQQAATAESRQVQPQEFAPNIRLNQAAGPAPPSAAAKSSAEAFLDQLKPEKAPSSPMTLEESIASDWESLTDWGEGHLPEKATPQFLAMVEKVKSGYQARIDGLQQVVDRLTGRCAQAEVDRDELARLRRQVEELRSPDVRRLRAKYDAQKEELQRLRAAVQGYGDGDVNGCSNGDGKLGNGQRRSGDRGGGGRRGAAGAGAALWEKAGF</sequence>
<feature type="compositionally biased region" description="Basic residues" evidence="2">
    <location>
        <begin position="68"/>
        <end position="91"/>
    </location>
</feature>
<reference evidence="4" key="1">
    <citation type="submission" date="2016-11" db="UniProtKB">
        <authorList>
            <consortium name="WormBaseParasite"/>
        </authorList>
    </citation>
    <scope>IDENTIFICATION</scope>
</reference>
<organism evidence="3 4">
    <name type="scientific">Macrostomum lignano</name>
    <dbReference type="NCBI Taxonomy" id="282301"/>
    <lineage>
        <taxon>Eukaryota</taxon>
        <taxon>Metazoa</taxon>
        <taxon>Spiralia</taxon>
        <taxon>Lophotrochozoa</taxon>
        <taxon>Platyhelminthes</taxon>
        <taxon>Rhabditophora</taxon>
        <taxon>Macrostomorpha</taxon>
        <taxon>Macrostomida</taxon>
        <taxon>Macrostomidae</taxon>
        <taxon>Macrostomum</taxon>
    </lineage>
</organism>
<keyword evidence="3" id="KW-1185">Reference proteome</keyword>
<name>A0A1I8FAI0_9PLAT</name>
<keyword evidence="1" id="KW-0175">Coiled coil</keyword>
<feature type="region of interest" description="Disordered" evidence="2">
    <location>
        <begin position="257"/>
        <end position="292"/>
    </location>
</feature>
<proteinExistence type="predicted"/>
<dbReference type="WBParaSite" id="maker-unitig_27043-snap-gene-0.1-mRNA-1">
    <property type="protein sequence ID" value="maker-unitig_27043-snap-gene-0.1-mRNA-1"/>
    <property type="gene ID" value="maker-unitig_27043-snap-gene-0.1"/>
</dbReference>
<evidence type="ECO:0000313" key="3">
    <source>
        <dbReference type="Proteomes" id="UP000095280"/>
    </source>
</evidence>
<feature type="region of interest" description="Disordered" evidence="2">
    <location>
        <begin position="68"/>
        <end position="108"/>
    </location>
</feature>
<dbReference type="AlphaFoldDB" id="A0A1I8FAI0"/>